<evidence type="ECO:0000313" key="1">
    <source>
        <dbReference type="EMBL" id="NBN76784.1"/>
    </source>
</evidence>
<protein>
    <submittedName>
        <fullName evidence="1">Uncharacterized protein</fullName>
    </submittedName>
</protein>
<sequence length="90" mass="9236">MLSDHLKIMRNSVAFGRASDGSLSMHASVADLLDRALEKCISAAEQIEAEQAARLAQVTADQLAGSNVVLFAPRDRAALTSGGDAPGGAA</sequence>
<dbReference type="AlphaFoldDB" id="A0A7X5J6L0"/>
<name>A0A7X5J6L0_9HYPH</name>
<proteinExistence type="predicted"/>
<dbReference type="RefSeq" id="WP_161707515.1">
    <property type="nucleotide sequence ID" value="NZ_JAABLQ010000001.1"/>
</dbReference>
<reference evidence="2" key="1">
    <citation type="submission" date="2020-01" db="EMBL/GenBank/DDBJ databases">
        <authorList>
            <person name="Fang Y."/>
            <person name="Sun R."/>
            <person name="Nie L."/>
            <person name="He J."/>
            <person name="Hao L."/>
            <person name="Wang L."/>
            <person name="Su S."/>
            <person name="Lv E."/>
            <person name="Zhang Z."/>
            <person name="Xie R."/>
            <person name="Liu H."/>
        </authorList>
    </citation>
    <scope>NUCLEOTIDE SEQUENCE [LARGE SCALE GENOMIC DNA]</scope>
    <source>
        <strain evidence="2">XCT-53</strain>
    </source>
</reference>
<accession>A0A7X5J6L0</accession>
<gene>
    <name evidence="1" type="ORF">GWI72_00715</name>
</gene>
<keyword evidence="2" id="KW-1185">Reference proteome</keyword>
<organism evidence="1 2">
    <name type="scientific">Pannonibacter tanglangensis</name>
    <dbReference type="NCBI Taxonomy" id="2750084"/>
    <lineage>
        <taxon>Bacteria</taxon>
        <taxon>Pseudomonadati</taxon>
        <taxon>Pseudomonadota</taxon>
        <taxon>Alphaproteobacteria</taxon>
        <taxon>Hyphomicrobiales</taxon>
        <taxon>Stappiaceae</taxon>
        <taxon>Pannonibacter</taxon>
    </lineage>
</organism>
<evidence type="ECO:0000313" key="2">
    <source>
        <dbReference type="Proteomes" id="UP000586722"/>
    </source>
</evidence>
<dbReference type="Proteomes" id="UP000586722">
    <property type="component" value="Unassembled WGS sequence"/>
</dbReference>
<dbReference type="EMBL" id="JAABLQ010000001">
    <property type="protein sequence ID" value="NBN76784.1"/>
    <property type="molecule type" value="Genomic_DNA"/>
</dbReference>
<comment type="caution">
    <text evidence="1">The sequence shown here is derived from an EMBL/GenBank/DDBJ whole genome shotgun (WGS) entry which is preliminary data.</text>
</comment>